<evidence type="ECO:0000313" key="2">
    <source>
        <dbReference type="EMBL" id="KAK7038983.1"/>
    </source>
</evidence>
<reference evidence="2 3" key="1">
    <citation type="submission" date="2024-01" db="EMBL/GenBank/DDBJ databases">
        <title>A draft genome for a cacao thread blight-causing isolate of Paramarasmius palmivorus.</title>
        <authorList>
            <person name="Baruah I.K."/>
            <person name="Bukari Y."/>
            <person name="Amoako-Attah I."/>
            <person name="Meinhardt L.W."/>
            <person name="Bailey B.A."/>
            <person name="Cohen S.P."/>
        </authorList>
    </citation>
    <scope>NUCLEOTIDE SEQUENCE [LARGE SCALE GENOMIC DNA]</scope>
    <source>
        <strain evidence="2 3">GH-12</strain>
    </source>
</reference>
<dbReference type="Proteomes" id="UP001383192">
    <property type="component" value="Unassembled WGS sequence"/>
</dbReference>
<organism evidence="2 3">
    <name type="scientific">Paramarasmius palmivorus</name>
    <dbReference type="NCBI Taxonomy" id="297713"/>
    <lineage>
        <taxon>Eukaryota</taxon>
        <taxon>Fungi</taxon>
        <taxon>Dikarya</taxon>
        <taxon>Basidiomycota</taxon>
        <taxon>Agaricomycotina</taxon>
        <taxon>Agaricomycetes</taxon>
        <taxon>Agaricomycetidae</taxon>
        <taxon>Agaricales</taxon>
        <taxon>Marasmiineae</taxon>
        <taxon>Marasmiaceae</taxon>
        <taxon>Paramarasmius</taxon>
    </lineage>
</organism>
<accession>A0AAW0CIN7</accession>
<protein>
    <submittedName>
        <fullName evidence="2">Uncharacterized protein</fullName>
    </submittedName>
</protein>
<evidence type="ECO:0000256" key="1">
    <source>
        <dbReference type="SAM" id="MobiDB-lite"/>
    </source>
</evidence>
<name>A0AAW0CIN7_9AGAR</name>
<feature type="compositionally biased region" description="Low complexity" evidence="1">
    <location>
        <begin position="132"/>
        <end position="142"/>
    </location>
</feature>
<gene>
    <name evidence="2" type="ORF">VNI00_010375</name>
</gene>
<comment type="caution">
    <text evidence="2">The sequence shown here is derived from an EMBL/GenBank/DDBJ whole genome shotgun (WGS) entry which is preliminary data.</text>
</comment>
<feature type="compositionally biased region" description="Low complexity" evidence="1">
    <location>
        <begin position="104"/>
        <end position="115"/>
    </location>
</feature>
<proteinExistence type="predicted"/>
<keyword evidence="3" id="KW-1185">Reference proteome</keyword>
<dbReference type="EMBL" id="JAYKXP010000041">
    <property type="protein sequence ID" value="KAK7038983.1"/>
    <property type="molecule type" value="Genomic_DNA"/>
</dbReference>
<feature type="region of interest" description="Disordered" evidence="1">
    <location>
        <begin position="88"/>
        <end position="162"/>
    </location>
</feature>
<sequence>MFKYTPSTPNSTQNFVSHPYYIHRTNTLTTTSIKATTSTSNYKPHNQPTMPVIDLDEFFFGKAHYRYDPSVEASLMSYKFGEPAEHPPVQEIPPWMPLPRARARPSSSTASSSSSIRRKGTSHTSSPPPSSSSPSSSTQPQTQRRKRKTPPTDETHPYSKRFNATQKEFLYSVLFSSRTDRTEDSDGLFMDKIF</sequence>
<dbReference type="AlphaFoldDB" id="A0AAW0CIN7"/>
<evidence type="ECO:0000313" key="3">
    <source>
        <dbReference type="Proteomes" id="UP001383192"/>
    </source>
</evidence>